<dbReference type="GeneID" id="32580618"/>
<accession>A0A176YV06</accession>
<dbReference type="Proteomes" id="UP000077173">
    <property type="component" value="Unassembled WGS sequence"/>
</dbReference>
<proteinExistence type="predicted"/>
<feature type="region of interest" description="Disordered" evidence="1">
    <location>
        <begin position="185"/>
        <end position="204"/>
    </location>
</feature>
<sequence length="204" mass="23094">MLYVQETLDRQTGLLATNTVGEYVTVTELGDKYRVGPRRARAILHHMGVLAAEGRRYRLPRAFVERGLGFRHDTPRSGYPFDVLSPKCQALIAEAWDDTVASLDSEADPTMHRAKAALDAFRSTRRRELSTQEAVCWLCDNYPRLLHRQIADILGVTAQLVSKFTKLRAKQINIARTTQARPIPTVTADRKDHNMKRPTPKADQ</sequence>
<name>A0A176YV06_9BRAD</name>
<reference evidence="2 3" key="1">
    <citation type="submission" date="2016-02" db="EMBL/GenBank/DDBJ databases">
        <title>Draft genome sequence of the strain BR 10247T Bradyrhizobium neotropicale isolated from nodules of Centrolobium paraense.</title>
        <authorList>
            <person name="Simoes-Araujo J.L."/>
            <person name="Barauna A.C."/>
            <person name="Silva K."/>
            <person name="Zilli J.E."/>
        </authorList>
    </citation>
    <scope>NUCLEOTIDE SEQUENCE [LARGE SCALE GENOMIC DNA]</scope>
    <source>
        <strain evidence="2 3">BR 10247</strain>
    </source>
</reference>
<dbReference type="AlphaFoldDB" id="A0A176YV06"/>
<evidence type="ECO:0000313" key="3">
    <source>
        <dbReference type="Proteomes" id="UP000077173"/>
    </source>
</evidence>
<evidence type="ECO:0000313" key="2">
    <source>
        <dbReference type="EMBL" id="OAF11558.1"/>
    </source>
</evidence>
<dbReference type="RefSeq" id="WP_063680568.1">
    <property type="nucleotide sequence ID" value="NZ_LSEF01000089.1"/>
</dbReference>
<comment type="caution">
    <text evidence="2">The sequence shown here is derived from an EMBL/GenBank/DDBJ whole genome shotgun (WGS) entry which is preliminary data.</text>
</comment>
<organism evidence="2 3">
    <name type="scientific">Bradyrhizobium neotropicale</name>
    <dbReference type="NCBI Taxonomy" id="1497615"/>
    <lineage>
        <taxon>Bacteria</taxon>
        <taxon>Pseudomonadati</taxon>
        <taxon>Pseudomonadota</taxon>
        <taxon>Alphaproteobacteria</taxon>
        <taxon>Hyphomicrobiales</taxon>
        <taxon>Nitrobacteraceae</taxon>
        <taxon>Bradyrhizobium</taxon>
    </lineage>
</organism>
<keyword evidence="3" id="KW-1185">Reference proteome</keyword>
<dbReference type="EMBL" id="LSEF01000089">
    <property type="protein sequence ID" value="OAF11558.1"/>
    <property type="molecule type" value="Genomic_DNA"/>
</dbReference>
<protein>
    <submittedName>
        <fullName evidence="2">Uncharacterized protein</fullName>
    </submittedName>
</protein>
<feature type="compositionally biased region" description="Basic residues" evidence="1">
    <location>
        <begin position="193"/>
        <end position="204"/>
    </location>
</feature>
<gene>
    <name evidence="2" type="ORF">AXW67_22330</name>
</gene>
<evidence type="ECO:0000256" key="1">
    <source>
        <dbReference type="SAM" id="MobiDB-lite"/>
    </source>
</evidence>